<dbReference type="InterPro" id="IPR023415">
    <property type="entry name" value="LDLR_class-A_CS"/>
</dbReference>
<gene>
    <name evidence="6" type="primary">101895789</name>
</gene>
<sequence length="642" mass="71278">MTKTKRKFGIIFAIIFLWQIQCALADCGEWQWDCDDGSCISVEKRCDGPVDCSDGSDEIAENCIHFAPDCPSYSFTCSYGACVAGVVRCDNTTECADRSDEFACKNEDPQHHRGTCGPDQMQCLTSKECISRDDMCDGIKNCKDGSDEIIEVCAGYDCHIGFKCGYGGCVAGNAKCNNVTDCVDGSDEAWELCNTPRKRSSLTSGSSTSAPSSKDSSQCRIPMELNGVTVRRHITGNKTIGPGDVVDEFEIVHLECKTNNRMQSLGSLLCLDGQFVDEFPKCRVVCDPQLVTGLSTIYNVFTPSGHFVEPSLLRYGIPVGSIVEINCASGFKRDTRWQTEILSNRQNLTCLPNGTFDKVREPCVQDCGHPLVNLFPLTKGGIQTDPNKVPWHVSIYQYVNKQWTFICGGSIITPRIVLSAAHCFWDNRSRRLISHTQYKFVAGKYRREFSAPQLGEIQIKDAQQITVSEKFEGLRTRNFADIAVIKLESPFIYGENVSSICIKPASGTISDVVPSNISGVVTGYNEIHNNLEQVTMRSEGYHECIVHDLIGQTLSEDKFCLYNGHNDGICRGDSGGGFVQQVRIPFPKEEDIFFLLGIISFTPGTENECAREGYVAVTNVKYMRPDLYATFKKETDEDRRLF</sequence>
<feature type="disulfide bond" evidence="2">
    <location>
        <begin position="89"/>
        <end position="104"/>
    </location>
</feature>
<feature type="domain" description="Peptidase S1" evidence="5">
    <location>
        <begin position="378"/>
        <end position="642"/>
    </location>
</feature>
<dbReference type="Pfam" id="PF00089">
    <property type="entry name" value="Trypsin"/>
    <property type="match status" value="1"/>
</dbReference>
<dbReference type="InterPro" id="IPR009003">
    <property type="entry name" value="Peptidase_S1_PA"/>
</dbReference>
<dbReference type="VEuPathDB" id="VectorBase:MDOMA2_004034"/>
<keyword evidence="1 2" id="KW-1015">Disulfide bond</keyword>
<feature type="disulfide bond" evidence="2">
    <location>
        <begin position="77"/>
        <end position="95"/>
    </location>
</feature>
<dbReference type="PROSITE" id="PS50240">
    <property type="entry name" value="TRYPSIN_DOM"/>
    <property type="match status" value="1"/>
</dbReference>
<dbReference type="Pfam" id="PF00057">
    <property type="entry name" value="Ldl_recept_a"/>
    <property type="match status" value="4"/>
</dbReference>
<dbReference type="InterPro" id="IPR001254">
    <property type="entry name" value="Trypsin_dom"/>
</dbReference>
<dbReference type="EnsemblMetazoa" id="MDOA000637-RA">
    <property type="protein sequence ID" value="MDOA000637-PA"/>
    <property type="gene ID" value="MDOA000637"/>
</dbReference>
<dbReference type="SUPFAM" id="SSF57424">
    <property type="entry name" value="LDL receptor-like module"/>
    <property type="match status" value="4"/>
</dbReference>
<keyword evidence="4" id="KW-0732">Signal</keyword>
<dbReference type="VEuPathDB" id="VectorBase:MDOA000637"/>
<protein>
    <recommendedName>
        <fullName evidence="5">Peptidase S1 domain-containing protein</fullName>
    </recommendedName>
</protein>
<feature type="chain" id="PRO_5044559747" description="Peptidase S1 domain-containing protein" evidence="4">
    <location>
        <begin position="26"/>
        <end position="642"/>
    </location>
</feature>
<feature type="disulfide bond" evidence="2">
    <location>
        <begin position="27"/>
        <end position="39"/>
    </location>
</feature>
<dbReference type="PROSITE" id="PS50068">
    <property type="entry name" value="LDLRA_2"/>
    <property type="match status" value="4"/>
</dbReference>
<feature type="disulfide bond" evidence="2">
    <location>
        <begin position="34"/>
        <end position="52"/>
    </location>
</feature>
<dbReference type="InterPro" id="IPR002172">
    <property type="entry name" value="LDrepeatLR_classA_rpt"/>
</dbReference>
<accession>A0A1I8M2N7</accession>
<proteinExistence type="predicted"/>
<comment type="caution">
    <text evidence="2">Lacks conserved residue(s) required for the propagation of feature annotation.</text>
</comment>
<dbReference type="PANTHER" id="PTHR24252">
    <property type="entry name" value="ACROSIN-RELATED"/>
    <property type="match status" value="1"/>
</dbReference>
<evidence type="ECO:0000256" key="2">
    <source>
        <dbReference type="PROSITE-ProRule" id="PRU00124"/>
    </source>
</evidence>
<dbReference type="InterPro" id="IPR018114">
    <property type="entry name" value="TRYPSIN_HIS"/>
</dbReference>
<dbReference type="SUPFAM" id="SSF50494">
    <property type="entry name" value="Trypsin-like serine proteases"/>
    <property type="match status" value="1"/>
</dbReference>
<dbReference type="PROSITE" id="PS00134">
    <property type="entry name" value="TRYPSIN_HIS"/>
    <property type="match status" value="1"/>
</dbReference>
<feature type="region of interest" description="Disordered" evidence="3">
    <location>
        <begin position="197"/>
        <end position="219"/>
    </location>
</feature>
<reference evidence="6" key="1">
    <citation type="submission" date="2020-05" db="UniProtKB">
        <authorList>
            <consortium name="EnsemblMetazoa"/>
        </authorList>
    </citation>
    <scope>IDENTIFICATION</scope>
    <source>
        <strain evidence="6">Aabys</strain>
    </source>
</reference>
<dbReference type="GO" id="GO:0004252">
    <property type="term" value="F:serine-type endopeptidase activity"/>
    <property type="evidence" value="ECO:0007669"/>
    <property type="project" value="InterPro"/>
</dbReference>
<feature type="signal peptide" evidence="4">
    <location>
        <begin position="1"/>
        <end position="25"/>
    </location>
</feature>
<dbReference type="CDD" id="cd00112">
    <property type="entry name" value="LDLa"/>
    <property type="match status" value="4"/>
</dbReference>
<dbReference type="InterPro" id="IPR043504">
    <property type="entry name" value="Peptidase_S1_PA_chymotrypsin"/>
</dbReference>
<dbReference type="PANTHER" id="PTHR24252:SF7">
    <property type="entry name" value="HYALIN"/>
    <property type="match status" value="1"/>
</dbReference>
<evidence type="ECO:0000256" key="4">
    <source>
        <dbReference type="SAM" id="SignalP"/>
    </source>
</evidence>
<dbReference type="Gene3D" id="2.40.10.10">
    <property type="entry name" value="Trypsin-like serine proteases"/>
    <property type="match status" value="2"/>
</dbReference>
<feature type="compositionally biased region" description="Low complexity" evidence="3">
    <location>
        <begin position="201"/>
        <end position="216"/>
    </location>
</feature>
<dbReference type="SMART" id="SM00020">
    <property type="entry name" value="Tryp_SPc"/>
    <property type="match status" value="1"/>
</dbReference>
<evidence type="ECO:0000256" key="3">
    <source>
        <dbReference type="SAM" id="MobiDB-lite"/>
    </source>
</evidence>
<name>A0A1I8M2N7_MUSDO</name>
<dbReference type="PRINTS" id="PR00261">
    <property type="entry name" value="LDLRECEPTOR"/>
</dbReference>
<dbReference type="Gene3D" id="4.10.400.10">
    <property type="entry name" value="Low-density Lipoprotein Receptor"/>
    <property type="match status" value="4"/>
</dbReference>
<evidence type="ECO:0000313" key="6">
    <source>
        <dbReference type="EnsemblMetazoa" id="MDOA000637-PA"/>
    </source>
</evidence>
<organism evidence="6">
    <name type="scientific">Musca domestica</name>
    <name type="common">House fly</name>
    <dbReference type="NCBI Taxonomy" id="7370"/>
    <lineage>
        <taxon>Eukaryota</taxon>
        <taxon>Metazoa</taxon>
        <taxon>Ecdysozoa</taxon>
        <taxon>Arthropoda</taxon>
        <taxon>Hexapoda</taxon>
        <taxon>Insecta</taxon>
        <taxon>Pterygota</taxon>
        <taxon>Neoptera</taxon>
        <taxon>Endopterygota</taxon>
        <taxon>Diptera</taxon>
        <taxon>Brachycera</taxon>
        <taxon>Muscomorpha</taxon>
        <taxon>Muscoidea</taxon>
        <taxon>Muscidae</taxon>
        <taxon>Musca</taxon>
    </lineage>
</organism>
<dbReference type="STRING" id="7370.A0A1I8M2N7"/>
<evidence type="ECO:0000259" key="5">
    <source>
        <dbReference type="PROSITE" id="PS50240"/>
    </source>
</evidence>
<feature type="disulfide bond" evidence="2">
    <location>
        <begin position="70"/>
        <end position="82"/>
    </location>
</feature>
<evidence type="ECO:0000256" key="1">
    <source>
        <dbReference type="ARBA" id="ARBA00023157"/>
    </source>
</evidence>
<dbReference type="OrthoDB" id="2019384at2759"/>
<dbReference type="eggNOG" id="KOG3627">
    <property type="taxonomic scope" value="Eukaryota"/>
</dbReference>
<dbReference type="AlphaFoldDB" id="A0A1I8M2N7"/>
<feature type="disulfide bond" evidence="2">
    <location>
        <begin position="164"/>
        <end position="182"/>
    </location>
</feature>
<dbReference type="CDD" id="cd00190">
    <property type="entry name" value="Tryp_SPc"/>
    <property type="match status" value="1"/>
</dbReference>
<dbReference type="InterPro" id="IPR036055">
    <property type="entry name" value="LDL_receptor-like_sf"/>
</dbReference>
<dbReference type="GO" id="GO:0006508">
    <property type="term" value="P:proteolysis"/>
    <property type="evidence" value="ECO:0007669"/>
    <property type="project" value="InterPro"/>
</dbReference>
<dbReference type="SMART" id="SM00192">
    <property type="entry name" value="LDLa"/>
    <property type="match status" value="4"/>
</dbReference>
<dbReference type="PROSITE" id="PS01209">
    <property type="entry name" value="LDLRA_1"/>
    <property type="match status" value="3"/>
</dbReference>